<protein>
    <recommendedName>
        <fullName evidence="2">DUF5320 domain-containing protein</fullName>
    </recommendedName>
</protein>
<comment type="caution">
    <text evidence="1">The sequence shown here is derived from an EMBL/GenBank/DDBJ whole genome shotgun (WGS) entry which is preliminary data.</text>
</comment>
<name>A0A644W2J7_9ZZZZ</name>
<evidence type="ECO:0008006" key="2">
    <source>
        <dbReference type="Google" id="ProtNLM"/>
    </source>
</evidence>
<evidence type="ECO:0000313" key="1">
    <source>
        <dbReference type="EMBL" id="MPL97817.1"/>
    </source>
</evidence>
<proteinExistence type="predicted"/>
<dbReference type="EMBL" id="VSSQ01000575">
    <property type="protein sequence ID" value="MPL97817.1"/>
    <property type="molecule type" value="Genomic_DNA"/>
</dbReference>
<dbReference type="Pfam" id="PF17253">
    <property type="entry name" value="DUF5320"/>
    <property type="match status" value="1"/>
</dbReference>
<dbReference type="AlphaFoldDB" id="A0A644W2J7"/>
<dbReference type="InterPro" id="IPR035205">
    <property type="entry name" value="DUF5320"/>
</dbReference>
<gene>
    <name evidence="1" type="ORF">SDC9_44012</name>
</gene>
<accession>A0A644W2J7</accession>
<sequence>MPGRNGTGPMGAGAMTGRGLGLCSGAGNLARGARLGLGLGMACRRGFGRGFRRFSVNEEMTANHRKELLQLQKNTLKNRLADIDRQLESL</sequence>
<reference evidence="1" key="1">
    <citation type="submission" date="2019-08" db="EMBL/GenBank/DDBJ databases">
        <authorList>
            <person name="Kucharzyk K."/>
            <person name="Murdoch R.W."/>
            <person name="Higgins S."/>
            <person name="Loffler F."/>
        </authorList>
    </citation>
    <scope>NUCLEOTIDE SEQUENCE</scope>
</reference>
<organism evidence="1">
    <name type="scientific">bioreactor metagenome</name>
    <dbReference type="NCBI Taxonomy" id="1076179"/>
    <lineage>
        <taxon>unclassified sequences</taxon>
        <taxon>metagenomes</taxon>
        <taxon>ecological metagenomes</taxon>
    </lineage>
</organism>